<dbReference type="InterPro" id="IPR006439">
    <property type="entry name" value="HAD-SF_hydro_IA"/>
</dbReference>
<dbReference type="Proteomes" id="UP000005744">
    <property type="component" value="Unassembled WGS sequence"/>
</dbReference>
<protein>
    <submittedName>
        <fullName evidence="1">Haloacid dehalogenase superfamily enzyme, subfamily IA</fullName>
    </submittedName>
</protein>
<dbReference type="InterPro" id="IPR041492">
    <property type="entry name" value="HAD_2"/>
</dbReference>
<dbReference type="InterPro" id="IPR036412">
    <property type="entry name" value="HAD-like_sf"/>
</dbReference>
<dbReference type="SFLD" id="SFLDG01135">
    <property type="entry name" value="C1.5.6:_HAD__Beta-PGM__Phospha"/>
    <property type="match status" value="1"/>
</dbReference>
<dbReference type="NCBIfam" id="TIGR01509">
    <property type="entry name" value="HAD-SF-IA-v3"/>
    <property type="match status" value="1"/>
</dbReference>
<dbReference type="OrthoDB" id="9782449at2"/>
<dbReference type="STRING" id="395493.BegalDRAFT_2225"/>
<dbReference type="InterPro" id="IPR023198">
    <property type="entry name" value="PGP-like_dom2"/>
</dbReference>
<sequence length="219" mass="24832">MKTLTLLVFDWDGTLVDSQARIIASFQAAIHDIGLDPIDDSAIRNIIGLSLERAIYQLIPQLSAEQYQQFKDHYRHYYFAEDTLPAPLFTGVTQTLQTLYDAGYWLAVATGKARRGLNIALEEYQLNRFFHTTRCADETYSKPHPQMLLEIMDELGVMPNETVMIGDTEYDLQMAHNAKTSAIAVSYGVHEKARLLACHPLHCLDSLTELPPFLKILED</sequence>
<dbReference type="GO" id="GO:0005829">
    <property type="term" value="C:cytosol"/>
    <property type="evidence" value="ECO:0007669"/>
    <property type="project" value="TreeGrafter"/>
</dbReference>
<dbReference type="GO" id="GO:0006281">
    <property type="term" value="P:DNA repair"/>
    <property type="evidence" value="ECO:0007669"/>
    <property type="project" value="TreeGrafter"/>
</dbReference>
<dbReference type="NCBIfam" id="TIGR01549">
    <property type="entry name" value="HAD-SF-IA-v1"/>
    <property type="match status" value="1"/>
</dbReference>
<dbReference type="eggNOG" id="COG0546">
    <property type="taxonomic scope" value="Bacteria"/>
</dbReference>
<evidence type="ECO:0000313" key="1">
    <source>
        <dbReference type="EMBL" id="EIJ43081.1"/>
    </source>
</evidence>
<reference evidence="1 2" key="1">
    <citation type="submission" date="2011-11" db="EMBL/GenBank/DDBJ databases">
        <title>Improved High-Quality Draft sequence of Beggiatoa alba B18lD.</title>
        <authorList>
            <consortium name="US DOE Joint Genome Institute"/>
            <person name="Lucas S."/>
            <person name="Han J."/>
            <person name="Lapidus A."/>
            <person name="Cheng J.-F."/>
            <person name="Goodwin L."/>
            <person name="Pitluck S."/>
            <person name="Peters L."/>
            <person name="Mikhailova N."/>
            <person name="Held B."/>
            <person name="Detter J.C."/>
            <person name="Han C."/>
            <person name="Tapia R."/>
            <person name="Land M."/>
            <person name="Hauser L."/>
            <person name="Kyrpides N."/>
            <person name="Ivanova N."/>
            <person name="Pagani I."/>
            <person name="Samuel K."/>
            <person name="Teske A."/>
            <person name="Mueller J."/>
            <person name="Woyke T."/>
        </authorList>
    </citation>
    <scope>NUCLEOTIDE SEQUENCE [LARGE SCALE GENOMIC DNA]</scope>
    <source>
        <strain evidence="1 2">B18LD</strain>
    </source>
</reference>
<dbReference type="HOGENOM" id="CLU_045011_19_2_6"/>
<accession>I3CHI8</accession>
<gene>
    <name evidence="1" type="ORF">BegalDRAFT_2225</name>
</gene>
<proteinExistence type="predicted"/>
<keyword evidence="2" id="KW-1185">Reference proteome</keyword>
<dbReference type="Gene3D" id="1.10.150.240">
    <property type="entry name" value="Putative phosphatase, domain 2"/>
    <property type="match status" value="1"/>
</dbReference>
<dbReference type="Pfam" id="PF13419">
    <property type="entry name" value="HAD_2"/>
    <property type="match status" value="1"/>
</dbReference>
<dbReference type="SFLD" id="SFLDG01129">
    <property type="entry name" value="C1.5:_HAD__Beta-PGM__Phosphata"/>
    <property type="match status" value="1"/>
</dbReference>
<dbReference type="AlphaFoldDB" id="I3CHI8"/>
<dbReference type="RefSeq" id="WP_002689980.1">
    <property type="nucleotide sequence ID" value="NZ_JH600070.1"/>
</dbReference>
<dbReference type="InterPro" id="IPR023214">
    <property type="entry name" value="HAD_sf"/>
</dbReference>
<dbReference type="GO" id="GO:0008967">
    <property type="term" value="F:phosphoglycolate phosphatase activity"/>
    <property type="evidence" value="ECO:0007669"/>
    <property type="project" value="TreeGrafter"/>
</dbReference>
<dbReference type="InterPro" id="IPR050155">
    <property type="entry name" value="HAD-like_hydrolase_sf"/>
</dbReference>
<dbReference type="Gene3D" id="3.40.50.1000">
    <property type="entry name" value="HAD superfamily/HAD-like"/>
    <property type="match status" value="1"/>
</dbReference>
<dbReference type="EMBL" id="JH600070">
    <property type="protein sequence ID" value="EIJ43081.1"/>
    <property type="molecule type" value="Genomic_DNA"/>
</dbReference>
<name>I3CHI8_9GAMM</name>
<dbReference type="PANTHER" id="PTHR43434:SF24">
    <property type="entry name" value="HYDROLASE-RELATED"/>
    <property type="match status" value="1"/>
</dbReference>
<dbReference type="SFLD" id="SFLDS00003">
    <property type="entry name" value="Haloacid_Dehalogenase"/>
    <property type="match status" value="1"/>
</dbReference>
<dbReference type="SUPFAM" id="SSF56784">
    <property type="entry name" value="HAD-like"/>
    <property type="match status" value="1"/>
</dbReference>
<dbReference type="PANTHER" id="PTHR43434">
    <property type="entry name" value="PHOSPHOGLYCOLATE PHOSPHATASE"/>
    <property type="match status" value="1"/>
</dbReference>
<evidence type="ECO:0000313" key="2">
    <source>
        <dbReference type="Proteomes" id="UP000005744"/>
    </source>
</evidence>
<organism evidence="1 2">
    <name type="scientific">Beggiatoa alba B18LD</name>
    <dbReference type="NCBI Taxonomy" id="395493"/>
    <lineage>
        <taxon>Bacteria</taxon>
        <taxon>Pseudomonadati</taxon>
        <taxon>Pseudomonadota</taxon>
        <taxon>Gammaproteobacteria</taxon>
        <taxon>Thiotrichales</taxon>
        <taxon>Thiotrichaceae</taxon>
        <taxon>Beggiatoa</taxon>
    </lineage>
</organism>